<sequence>MKVVIFGLHADLDLTLLLKSNSGCLWTVLGDVTAKAGKIKAIEICAKEMGGIDNLVYCAGVIGPVERADKGNVEEVKKSYDPVLATLQTLPSTKVSYRSPPANSKAALTRFIGMLAHEEPTCRWILLRASSRGLWQTMRFFRLWNEIGEAMVEPASYGRVIYYDEHVPGAKLLTELSMKPPTNTVEFYWADSSAHIAMFASNLRNIIASS</sequence>
<organism evidence="1 2">
    <name type="scientific">Lindgomyces ingoldianus</name>
    <dbReference type="NCBI Taxonomy" id="673940"/>
    <lineage>
        <taxon>Eukaryota</taxon>
        <taxon>Fungi</taxon>
        <taxon>Dikarya</taxon>
        <taxon>Ascomycota</taxon>
        <taxon>Pezizomycotina</taxon>
        <taxon>Dothideomycetes</taxon>
        <taxon>Pleosporomycetidae</taxon>
        <taxon>Pleosporales</taxon>
        <taxon>Lindgomycetaceae</taxon>
        <taxon>Lindgomyces</taxon>
    </lineage>
</organism>
<name>A0ACB6R2V5_9PLEO</name>
<comment type="caution">
    <text evidence="1">The sequence shown here is derived from an EMBL/GenBank/DDBJ whole genome shotgun (WGS) entry which is preliminary data.</text>
</comment>
<gene>
    <name evidence="1" type="ORF">BDR25DRAFT_352081</name>
</gene>
<reference evidence="1" key="1">
    <citation type="journal article" date="2020" name="Stud. Mycol.">
        <title>101 Dothideomycetes genomes: a test case for predicting lifestyles and emergence of pathogens.</title>
        <authorList>
            <person name="Haridas S."/>
            <person name="Albert R."/>
            <person name="Binder M."/>
            <person name="Bloem J."/>
            <person name="Labutti K."/>
            <person name="Salamov A."/>
            <person name="Andreopoulos B."/>
            <person name="Baker S."/>
            <person name="Barry K."/>
            <person name="Bills G."/>
            <person name="Bluhm B."/>
            <person name="Cannon C."/>
            <person name="Castanera R."/>
            <person name="Culley D."/>
            <person name="Daum C."/>
            <person name="Ezra D."/>
            <person name="Gonzalez J."/>
            <person name="Henrissat B."/>
            <person name="Kuo A."/>
            <person name="Liang C."/>
            <person name="Lipzen A."/>
            <person name="Lutzoni F."/>
            <person name="Magnuson J."/>
            <person name="Mondo S."/>
            <person name="Nolan M."/>
            <person name="Ohm R."/>
            <person name="Pangilinan J."/>
            <person name="Park H.-J."/>
            <person name="Ramirez L."/>
            <person name="Alfaro M."/>
            <person name="Sun H."/>
            <person name="Tritt A."/>
            <person name="Yoshinaga Y."/>
            <person name="Zwiers L.-H."/>
            <person name="Turgeon B."/>
            <person name="Goodwin S."/>
            <person name="Spatafora J."/>
            <person name="Crous P."/>
            <person name="Grigoriev I."/>
        </authorList>
    </citation>
    <scope>NUCLEOTIDE SEQUENCE</scope>
    <source>
        <strain evidence="1">ATCC 200398</strain>
    </source>
</reference>
<dbReference type="Proteomes" id="UP000799755">
    <property type="component" value="Unassembled WGS sequence"/>
</dbReference>
<proteinExistence type="predicted"/>
<evidence type="ECO:0000313" key="1">
    <source>
        <dbReference type="EMBL" id="KAF2473589.1"/>
    </source>
</evidence>
<accession>A0ACB6R2V5</accession>
<evidence type="ECO:0000313" key="2">
    <source>
        <dbReference type="Proteomes" id="UP000799755"/>
    </source>
</evidence>
<protein>
    <submittedName>
        <fullName evidence="1">Uncharacterized protein</fullName>
    </submittedName>
</protein>
<dbReference type="EMBL" id="MU003499">
    <property type="protein sequence ID" value="KAF2473589.1"/>
    <property type="molecule type" value="Genomic_DNA"/>
</dbReference>
<keyword evidence="2" id="KW-1185">Reference proteome</keyword>